<evidence type="ECO:0000256" key="3">
    <source>
        <dbReference type="ARBA" id="ARBA00022553"/>
    </source>
</evidence>
<keyword evidence="7" id="KW-0446">Lipid-binding</keyword>
<dbReference type="PROSITE" id="PS01013">
    <property type="entry name" value="OSBP"/>
    <property type="match status" value="1"/>
</dbReference>
<dbReference type="Pfam" id="PF01237">
    <property type="entry name" value="Oxysterol_BP"/>
    <property type="match status" value="1"/>
</dbReference>
<dbReference type="PANTHER" id="PTHR10972:SF205">
    <property type="entry name" value="OXYSTEROL-BINDING PROTEIN 1"/>
    <property type="match status" value="1"/>
</dbReference>
<feature type="compositionally biased region" description="Low complexity" evidence="10">
    <location>
        <begin position="547"/>
        <end position="556"/>
    </location>
</feature>
<evidence type="ECO:0000256" key="1">
    <source>
        <dbReference type="ARBA" id="ARBA00008842"/>
    </source>
</evidence>
<dbReference type="InterPro" id="IPR000648">
    <property type="entry name" value="Oxysterol-bd"/>
</dbReference>
<evidence type="ECO:0000256" key="5">
    <source>
        <dbReference type="ARBA" id="ARBA00023043"/>
    </source>
</evidence>
<feature type="region of interest" description="Disordered" evidence="10">
    <location>
        <begin position="1"/>
        <end position="25"/>
    </location>
</feature>
<accession>A0AAE9WH69</accession>
<dbReference type="Proteomes" id="UP001212411">
    <property type="component" value="Chromosome 2"/>
</dbReference>
<feature type="region of interest" description="Disordered" evidence="10">
    <location>
        <begin position="531"/>
        <end position="777"/>
    </location>
</feature>
<dbReference type="InterPro" id="IPR037239">
    <property type="entry name" value="OSBP_sf"/>
</dbReference>
<evidence type="ECO:0000256" key="8">
    <source>
        <dbReference type="PROSITE-ProRule" id="PRU00023"/>
    </source>
</evidence>
<evidence type="ECO:0000256" key="7">
    <source>
        <dbReference type="ARBA" id="ARBA00023121"/>
    </source>
</evidence>
<dbReference type="Gene3D" id="2.30.29.30">
    <property type="entry name" value="Pleckstrin-homology domain (PH domain)/Phosphotyrosine-binding domain (PTB)"/>
    <property type="match status" value="1"/>
</dbReference>
<evidence type="ECO:0000256" key="6">
    <source>
        <dbReference type="ARBA" id="ARBA00023055"/>
    </source>
</evidence>
<dbReference type="SMART" id="SM00248">
    <property type="entry name" value="ANK"/>
    <property type="match status" value="3"/>
</dbReference>
<evidence type="ECO:0000256" key="2">
    <source>
        <dbReference type="ARBA" id="ARBA00022448"/>
    </source>
</evidence>
<dbReference type="RefSeq" id="XP_056038771.1">
    <property type="nucleotide sequence ID" value="XM_056181905.1"/>
</dbReference>
<name>A0AAE9WH69_9SCHI</name>
<keyword evidence="3" id="KW-0597">Phosphoprotein</keyword>
<dbReference type="FunFam" id="2.30.29.30:FF:000061">
    <property type="entry name" value="Oxysterol binding protein 1"/>
    <property type="match status" value="1"/>
</dbReference>
<dbReference type="GO" id="GO:0032934">
    <property type="term" value="F:sterol binding"/>
    <property type="evidence" value="ECO:0007669"/>
    <property type="project" value="TreeGrafter"/>
</dbReference>
<proteinExistence type="inferred from homology"/>
<dbReference type="GO" id="GO:0034727">
    <property type="term" value="P:piecemeal microautophagy of the nucleus"/>
    <property type="evidence" value="ECO:0007669"/>
    <property type="project" value="TreeGrafter"/>
</dbReference>
<keyword evidence="6" id="KW-0445">Lipid transport</keyword>
<dbReference type="FunFam" id="2.40.160.120:FF:000001">
    <property type="entry name" value="Oxysterol-binding protein"/>
    <property type="match status" value="1"/>
</dbReference>
<evidence type="ECO:0000256" key="10">
    <source>
        <dbReference type="SAM" id="MobiDB-lite"/>
    </source>
</evidence>
<reference evidence="12 13" key="1">
    <citation type="journal article" date="2023" name="G3 (Bethesda)">
        <title>A high-quality reference genome for the fission yeast Schizosaccharomyces osmophilus.</title>
        <authorList>
            <person name="Jia G.S."/>
            <person name="Zhang W.C."/>
            <person name="Liang Y."/>
            <person name="Liu X.H."/>
            <person name="Rhind N."/>
            <person name="Pidoux A."/>
            <person name="Brysch-Herzberg M."/>
            <person name="Du L.L."/>
        </authorList>
    </citation>
    <scope>NUCLEOTIDE SEQUENCE [LARGE SCALE GENOMIC DNA]</scope>
    <source>
        <strain evidence="12 13">CBS 15793</strain>
    </source>
</reference>
<evidence type="ECO:0000259" key="11">
    <source>
        <dbReference type="PROSITE" id="PS50003"/>
    </source>
</evidence>
<dbReference type="GO" id="GO:0030011">
    <property type="term" value="P:maintenance of cell polarity"/>
    <property type="evidence" value="ECO:0007669"/>
    <property type="project" value="TreeGrafter"/>
</dbReference>
<dbReference type="Pfam" id="PF00169">
    <property type="entry name" value="PH"/>
    <property type="match status" value="1"/>
</dbReference>
<dbReference type="InterPro" id="IPR036770">
    <property type="entry name" value="Ankyrin_rpt-contain_sf"/>
</dbReference>
<dbReference type="InterPro" id="IPR002110">
    <property type="entry name" value="Ankyrin_rpt"/>
</dbReference>
<dbReference type="Pfam" id="PF00023">
    <property type="entry name" value="Ank"/>
    <property type="match status" value="1"/>
</dbReference>
<dbReference type="GeneID" id="80876594"/>
<organism evidence="12 13">
    <name type="scientific">Schizosaccharomyces osmophilus</name>
    <dbReference type="NCBI Taxonomy" id="2545709"/>
    <lineage>
        <taxon>Eukaryota</taxon>
        <taxon>Fungi</taxon>
        <taxon>Dikarya</taxon>
        <taxon>Ascomycota</taxon>
        <taxon>Taphrinomycotina</taxon>
        <taxon>Schizosaccharomycetes</taxon>
        <taxon>Schizosaccharomycetales</taxon>
        <taxon>Schizosaccharomycetaceae</taxon>
        <taxon>Schizosaccharomyces</taxon>
    </lineage>
</organism>
<dbReference type="GO" id="GO:0006897">
    <property type="term" value="P:endocytosis"/>
    <property type="evidence" value="ECO:0007669"/>
    <property type="project" value="TreeGrafter"/>
</dbReference>
<sequence>MSEEATTAQHSRKASTSSSSSKNNKEIQTGLKQLQLLQAFQNGDIDELDALLQNHSREDCTFALFLCIQCANASMVKHILSVFDVDLNAYDKNQNTPLHLAAMAGRQDVVETLLLHPDINYNLLNGNNLKAWQVASSNTLADFMKGFCAMYTKETAREFKHAFEERNFDTLDYLMRHNEYNSAIDLNEIDVDTGQTYLHLATKAKDVELVSWLLNHNADPFRRDKFGKLPVDYTRDESLRSLFRNQTSETTSQPPSSVDPNISGYLKKWTNYKSGYKLRWFSLRNGVLSYYKNQDDASSACRGSINLSLARLVYDPKQPTIFQVIGRGSVRYSVKANSPVEAHRWIDAIAFAIEHDQENEKQKNSDAVSIGTYDIPVPTNQGMMFSSEHLPWNETDSYAGSDDEHEEDMPHRESYEFNMNIAKYKVDIMHSLINSAISHDKYKQDPALMQVFEGIEDAFSTLENNVIEILHLQHEAEIHYKRKLENATRINALWAENLKTVVEEQDQIEERYHRSENHRRRTKRALRKLASSIKNDKNNGQFNETASLSSTSLSSDFSEEDQENDRDTFFDANANQTPSRIQSPSKETPPAVGQYPFDDSPVPTAGQYPTDETSAPSGERYPPTETSVPPSERYPPAEEFAPPGGHDHPAKASAPSGERYPPAEEFAPPGGHDHPAKASAPSGERYPPAEEFAPPNEQDSRARASAPSGDHYPPTEDASSKMNEKPVFQGNSPGTEAPEHPPYSAPIGASGVAGDRKNNEKQAPTEEPKSDSRSLDLQKSFHGYEAPLRLDLGIKDDRPKISLWSILKGMIGKDMTKMALPVSFNEPTSLLQRVAEDMEYTDLLEIASQQKDPAWRALYVAAFAASEYASTINRVAKPFNPLLGETYELCRPDKGYRFLIEQVSHHPPIGAAYSESLNWKYYGESSVKSKFYGKSFDISPLGTWYLELKTPSGNVELFTWKKITSSVVGIISGSPTIDNYGQMMVQNHSSHVNCLLEFKPRGWRGTNAYEVKGSIQSSSDTPEYTVNGHWDDKIFAYNAGSNKTMLWQNHERPPRPFNLTPFAISLNALTDELKPWLPPTDTRWRPDQRAMEVGQYDFAADEKSRVEEKQRTKKKMRDLGQIEEWKPKWFSQQKHPVTGEEYWMFNGDYWNVREEAGKANLSGQSFEWPGADDIF</sequence>
<dbReference type="PROSITE" id="PS50088">
    <property type="entry name" value="ANK_REPEAT"/>
    <property type="match status" value="2"/>
</dbReference>
<dbReference type="InterPro" id="IPR001849">
    <property type="entry name" value="PH_domain"/>
</dbReference>
<dbReference type="Gene3D" id="1.25.40.20">
    <property type="entry name" value="Ankyrin repeat-containing domain"/>
    <property type="match status" value="2"/>
</dbReference>
<dbReference type="SUPFAM" id="SSF50729">
    <property type="entry name" value="PH domain-like"/>
    <property type="match status" value="1"/>
</dbReference>
<dbReference type="SUPFAM" id="SSF144000">
    <property type="entry name" value="Oxysterol-binding protein-like"/>
    <property type="match status" value="1"/>
</dbReference>
<dbReference type="GO" id="GO:0005829">
    <property type="term" value="C:cytosol"/>
    <property type="evidence" value="ECO:0007669"/>
    <property type="project" value="TreeGrafter"/>
</dbReference>
<dbReference type="AlphaFoldDB" id="A0AAE9WH69"/>
<dbReference type="Gene3D" id="3.30.70.3490">
    <property type="match status" value="1"/>
</dbReference>
<feature type="repeat" description="ANK" evidence="8">
    <location>
        <begin position="193"/>
        <end position="225"/>
    </location>
</feature>
<evidence type="ECO:0000256" key="9">
    <source>
        <dbReference type="RuleBase" id="RU003844"/>
    </source>
</evidence>
<dbReference type="EMBL" id="CP115612">
    <property type="protein sequence ID" value="WBW74528.1"/>
    <property type="molecule type" value="Genomic_DNA"/>
</dbReference>
<comment type="similarity">
    <text evidence="1 9">Belongs to the OSBP family.</text>
</comment>
<dbReference type="PANTHER" id="PTHR10972">
    <property type="entry name" value="OXYSTEROL-BINDING PROTEIN-RELATED"/>
    <property type="match status" value="1"/>
</dbReference>
<dbReference type="KEGG" id="som:SOMG_03114"/>
<dbReference type="Pfam" id="PF12796">
    <property type="entry name" value="Ank_2"/>
    <property type="match status" value="1"/>
</dbReference>
<evidence type="ECO:0000313" key="13">
    <source>
        <dbReference type="Proteomes" id="UP001212411"/>
    </source>
</evidence>
<dbReference type="GO" id="GO:0005886">
    <property type="term" value="C:plasma membrane"/>
    <property type="evidence" value="ECO:0007669"/>
    <property type="project" value="TreeGrafter"/>
</dbReference>
<dbReference type="InterPro" id="IPR018494">
    <property type="entry name" value="Oxysterol-bd_CS"/>
</dbReference>
<dbReference type="GO" id="GO:0006887">
    <property type="term" value="P:exocytosis"/>
    <property type="evidence" value="ECO:0007669"/>
    <property type="project" value="TreeGrafter"/>
</dbReference>
<protein>
    <submittedName>
        <fullName evidence="12">Sterol transfer protein Osh2</fullName>
    </submittedName>
</protein>
<dbReference type="Gene3D" id="2.40.160.120">
    <property type="match status" value="1"/>
</dbReference>
<dbReference type="InterPro" id="IPR011993">
    <property type="entry name" value="PH-like_dom_sf"/>
</dbReference>
<dbReference type="PROSITE" id="PS50297">
    <property type="entry name" value="ANK_REP_REGION"/>
    <property type="match status" value="2"/>
</dbReference>
<feature type="repeat" description="ANK" evidence="8">
    <location>
        <begin position="93"/>
        <end position="114"/>
    </location>
</feature>
<feature type="compositionally biased region" description="Basic and acidic residues" evidence="10">
    <location>
        <begin position="754"/>
        <end position="776"/>
    </location>
</feature>
<keyword evidence="13" id="KW-1185">Reference proteome</keyword>
<dbReference type="SUPFAM" id="SSF48403">
    <property type="entry name" value="Ankyrin repeat"/>
    <property type="match status" value="1"/>
</dbReference>
<keyword evidence="5 8" id="KW-0040">ANK repeat</keyword>
<gene>
    <name evidence="12" type="primary">osh2</name>
    <name evidence="12" type="ORF">SOMG_03114</name>
</gene>
<dbReference type="GO" id="GO:0097038">
    <property type="term" value="C:perinuclear endoplasmic reticulum"/>
    <property type="evidence" value="ECO:0007669"/>
    <property type="project" value="TreeGrafter"/>
</dbReference>
<evidence type="ECO:0000313" key="12">
    <source>
        <dbReference type="EMBL" id="WBW74528.1"/>
    </source>
</evidence>
<dbReference type="PROSITE" id="PS50003">
    <property type="entry name" value="PH_DOMAIN"/>
    <property type="match status" value="1"/>
</dbReference>
<evidence type="ECO:0000256" key="4">
    <source>
        <dbReference type="ARBA" id="ARBA00022737"/>
    </source>
</evidence>
<keyword evidence="4" id="KW-0677">Repeat</keyword>
<dbReference type="GO" id="GO:0120009">
    <property type="term" value="P:intermembrane lipid transfer"/>
    <property type="evidence" value="ECO:0007669"/>
    <property type="project" value="UniProtKB-ARBA"/>
</dbReference>
<feature type="domain" description="PH" evidence="11">
    <location>
        <begin position="259"/>
        <end position="354"/>
    </location>
</feature>
<keyword evidence="2" id="KW-0813">Transport</keyword>
<dbReference type="GO" id="GO:0005635">
    <property type="term" value="C:nuclear envelope"/>
    <property type="evidence" value="ECO:0007669"/>
    <property type="project" value="TreeGrafter"/>
</dbReference>
<feature type="compositionally biased region" description="Polar residues" evidence="10">
    <location>
        <begin position="573"/>
        <end position="586"/>
    </location>
</feature>
<dbReference type="SMART" id="SM00233">
    <property type="entry name" value="PH"/>
    <property type="match status" value="1"/>
</dbReference>